<dbReference type="InterPro" id="IPR001647">
    <property type="entry name" value="HTH_TetR"/>
</dbReference>
<evidence type="ECO:0000256" key="3">
    <source>
        <dbReference type="ARBA" id="ARBA00023163"/>
    </source>
</evidence>
<evidence type="ECO:0000256" key="4">
    <source>
        <dbReference type="PROSITE-ProRule" id="PRU00335"/>
    </source>
</evidence>
<proteinExistence type="predicted"/>
<gene>
    <name evidence="6" type="ordered locus">FraEuI1c_2914</name>
</gene>
<dbReference type="InParanoid" id="E3J960"/>
<keyword evidence="7" id="KW-1185">Reference proteome</keyword>
<keyword evidence="1" id="KW-0805">Transcription regulation</keyword>
<dbReference type="PANTHER" id="PTHR30055:SF234">
    <property type="entry name" value="HTH-TYPE TRANSCRIPTIONAL REGULATOR BETI"/>
    <property type="match status" value="1"/>
</dbReference>
<dbReference type="GO" id="GO:0000976">
    <property type="term" value="F:transcription cis-regulatory region binding"/>
    <property type="evidence" value="ECO:0007669"/>
    <property type="project" value="TreeGrafter"/>
</dbReference>
<dbReference type="GO" id="GO:0003700">
    <property type="term" value="F:DNA-binding transcription factor activity"/>
    <property type="evidence" value="ECO:0007669"/>
    <property type="project" value="TreeGrafter"/>
</dbReference>
<reference evidence="6 7" key="1">
    <citation type="submission" date="2010-10" db="EMBL/GenBank/DDBJ databases">
        <title>Complete sequence of Frankia sp. EuI1c.</title>
        <authorList>
            <consortium name="US DOE Joint Genome Institute"/>
            <person name="Lucas S."/>
            <person name="Copeland A."/>
            <person name="Lapidus A."/>
            <person name="Cheng J.-F."/>
            <person name="Bruce D."/>
            <person name="Goodwin L."/>
            <person name="Pitluck S."/>
            <person name="Chertkov O."/>
            <person name="Detter J.C."/>
            <person name="Han C."/>
            <person name="Tapia R."/>
            <person name="Land M."/>
            <person name="Hauser L."/>
            <person name="Jeffries C."/>
            <person name="Kyrpides N."/>
            <person name="Ivanova N."/>
            <person name="Mikhailova N."/>
            <person name="Beauchemin N."/>
            <person name="Sen A."/>
            <person name="Sur S.A."/>
            <person name="Gtari M."/>
            <person name="Wall L."/>
            <person name="Tisa L."/>
            <person name="Woyke T."/>
        </authorList>
    </citation>
    <scope>NUCLEOTIDE SEQUENCE [LARGE SCALE GENOMIC DNA]</scope>
    <source>
        <strain evidence="7">DSM 45817 / CECT 9037 / EuI1c</strain>
    </source>
</reference>
<dbReference type="eggNOG" id="COG1309">
    <property type="taxonomic scope" value="Bacteria"/>
</dbReference>
<evidence type="ECO:0000313" key="7">
    <source>
        <dbReference type="Proteomes" id="UP000002484"/>
    </source>
</evidence>
<dbReference type="Proteomes" id="UP000002484">
    <property type="component" value="Chromosome"/>
</dbReference>
<dbReference type="Pfam" id="PF00440">
    <property type="entry name" value="TetR_N"/>
    <property type="match status" value="1"/>
</dbReference>
<dbReference type="AlphaFoldDB" id="E3J960"/>
<dbReference type="HOGENOM" id="CLU_069356_39_4_11"/>
<feature type="domain" description="HTH tetR-type" evidence="5">
    <location>
        <begin position="16"/>
        <end position="76"/>
    </location>
</feature>
<evidence type="ECO:0000259" key="5">
    <source>
        <dbReference type="PROSITE" id="PS50977"/>
    </source>
</evidence>
<dbReference type="OrthoDB" id="3212503at2"/>
<dbReference type="SUPFAM" id="SSF46689">
    <property type="entry name" value="Homeodomain-like"/>
    <property type="match status" value="1"/>
</dbReference>
<dbReference type="Gene3D" id="1.10.357.10">
    <property type="entry name" value="Tetracycline Repressor, domain 2"/>
    <property type="match status" value="1"/>
</dbReference>
<dbReference type="KEGG" id="fri:FraEuI1c_2914"/>
<dbReference type="PANTHER" id="PTHR30055">
    <property type="entry name" value="HTH-TYPE TRANSCRIPTIONAL REGULATOR RUTR"/>
    <property type="match status" value="1"/>
</dbReference>
<organism evidence="6 7">
    <name type="scientific">Pseudofrankia inefficax (strain DSM 45817 / CECT 9037 / DDB 130130 / EuI1c)</name>
    <name type="common">Frankia inefficax</name>
    <dbReference type="NCBI Taxonomy" id="298654"/>
    <lineage>
        <taxon>Bacteria</taxon>
        <taxon>Bacillati</taxon>
        <taxon>Actinomycetota</taxon>
        <taxon>Actinomycetes</taxon>
        <taxon>Frankiales</taxon>
        <taxon>Frankiaceae</taxon>
        <taxon>Pseudofrankia</taxon>
    </lineage>
</organism>
<dbReference type="STRING" id="298654.FraEuI1c_2914"/>
<accession>E3J960</accession>
<dbReference type="EMBL" id="CP002299">
    <property type="protein sequence ID" value="ADP80939.1"/>
    <property type="molecule type" value="Genomic_DNA"/>
</dbReference>
<name>E3J960_PSEI1</name>
<keyword evidence="2 4" id="KW-0238">DNA-binding</keyword>
<evidence type="ECO:0000256" key="2">
    <source>
        <dbReference type="ARBA" id="ARBA00023125"/>
    </source>
</evidence>
<dbReference type="InterPro" id="IPR050109">
    <property type="entry name" value="HTH-type_TetR-like_transc_reg"/>
</dbReference>
<keyword evidence="3" id="KW-0804">Transcription</keyword>
<dbReference type="RefSeq" id="WP_013424057.1">
    <property type="nucleotide sequence ID" value="NC_014666.1"/>
</dbReference>
<feature type="DNA-binding region" description="H-T-H motif" evidence="4">
    <location>
        <begin position="39"/>
        <end position="58"/>
    </location>
</feature>
<protein>
    <submittedName>
        <fullName evidence="6">Regulatory protein TetR</fullName>
    </submittedName>
</protein>
<evidence type="ECO:0000256" key="1">
    <source>
        <dbReference type="ARBA" id="ARBA00023015"/>
    </source>
</evidence>
<dbReference type="PROSITE" id="PS50977">
    <property type="entry name" value="HTH_TETR_2"/>
    <property type="match status" value="1"/>
</dbReference>
<evidence type="ECO:0000313" key="6">
    <source>
        <dbReference type="EMBL" id="ADP80939.1"/>
    </source>
</evidence>
<sequence length="214" mass="23522">MARRRGWAGSPPADEHEARSRIIEAAMRCVDRNGAAAFTLHDVATELGVIRQTVYRYYPSTDELFAAVGQAAVGSFVDDLIRHLRAVTRPVDWVVEALATAIDWLPGNPHLTLLLAAGRPGVFTRGVTSTVAMEFGKELFRRSTVDWAAAGYDDHRLDELIELMLRLLQSMTIDPPDPPRTGQELRDYLERWIGPAVALAGGPVRPSSPAAPVR</sequence>
<dbReference type="InterPro" id="IPR009057">
    <property type="entry name" value="Homeodomain-like_sf"/>
</dbReference>